<keyword evidence="3" id="KW-1185">Reference proteome</keyword>
<accession>U2QFX8</accession>
<proteinExistence type="predicted"/>
<protein>
    <submittedName>
        <fullName evidence="2">Uncharacterized protein</fullName>
    </submittedName>
</protein>
<dbReference type="RefSeq" id="WP_021588726.1">
    <property type="nucleotide sequence ID" value="NZ_AWEY01000007.1"/>
</dbReference>
<dbReference type="EMBL" id="AWEY01000007">
    <property type="protein sequence ID" value="ERK40228.1"/>
    <property type="molecule type" value="Genomic_DNA"/>
</dbReference>
<evidence type="ECO:0000313" key="2">
    <source>
        <dbReference type="EMBL" id="ERK40228.1"/>
    </source>
</evidence>
<feature type="transmembrane region" description="Helical" evidence="1">
    <location>
        <begin position="23"/>
        <end position="49"/>
    </location>
</feature>
<comment type="caution">
    <text evidence="2">The sequence shown here is derived from an EMBL/GenBank/DDBJ whole genome shotgun (WGS) entry which is preliminary data.</text>
</comment>
<keyword evidence="1" id="KW-1133">Transmembrane helix</keyword>
<gene>
    <name evidence="2" type="ORF">HMPREF9135_0430</name>
</gene>
<dbReference type="PATRIC" id="fig|1115809.3.peg.250"/>
<evidence type="ECO:0000256" key="1">
    <source>
        <dbReference type="SAM" id="Phobius"/>
    </source>
</evidence>
<keyword evidence="1" id="KW-0472">Membrane</keyword>
<evidence type="ECO:0000313" key="3">
    <source>
        <dbReference type="Proteomes" id="UP000016648"/>
    </source>
</evidence>
<sequence>MWIFIEFIITLILMPFVIKWEDWGWWSCLTFMALCLMFTPLGGVPVYLLMKH</sequence>
<dbReference type="Proteomes" id="UP000016648">
    <property type="component" value="Unassembled WGS sequence"/>
</dbReference>
<dbReference type="AlphaFoldDB" id="U2QFX8"/>
<keyword evidence="1" id="KW-0812">Transmembrane</keyword>
<reference evidence="2 3" key="1">
    <citation type="submission" date="2013-08" db="EMBL/GenBank/DDBJ databases">
        <authorList>
            <person name="Durkin A.S."/>
            <person name="Haft D.R."/>
            <person name="McCorrison J."/>
            <person name="Torralba M."/>
            <person name="Gillis M."/>
            <person name="Haft D.H."/>
            <person name="Methe B."/>
            <person name="Sutton G."/>
            <person name="Nelson K.E."/>
        </authorList>
    </citation>
    <scope>NUCLEOTIDE SEQUENCE [LARGE SCALE GENOMIC DNA]</scope>
    <source>
        <strain evidence="2 3">F0067</strain>
    </source>
</reference>
<organism evidence="2 3">
    <name type="scientific">Segatella baroniae F0067</name>
    <dbReference type="NCBI Taxonomy" id="1115809"/>
    <lineage>
        <taxon>Bacteria</taxon>
        <taxon>Pseudomonadati</taxon>
        <taxon>Bacteroidota</taxon>
        <taxon>Bacteroidia</taxon>
        <taxon>Bacteroidales</taxon>
        <taxon>Prevotellaceae</taxon>
        <taxon>Segatella</taxon>
    </lineage>
</organism>
<name>U2QFX8_9BACT</name>